<dbReference type="InterPro" id="IPR011009">
    <property type="entry name" value="Kinase-like_dom_sf"/>
</dbReference>
<proteinExistence type="predicted"/>
<feature type="compositionally biased region" description="Low complexity" evidence="3">
    <location>
        <begin position="438"/>
        <end position="448"/>
    </location>
</feature>
<dbReference type="Proteomes" id="UP001648503">
    <property type="component" value="Unassembled WGS sequence"/>
</dbReference>
<protein>
    <recommendedName>
        <fullName evidence="4">Protein kinase domain-containing protein</fullName>
    </recommendedName>
</protein>
<evidence type="ECO:0000256" key="2">
    <source>
        <dbReference type="ARBA" id="ARBA00022840"/>
    </source>
</evidence>
<evidence type="ECO:0000259" key="4">
    <source>
        <dbReference type="PROSITE" id="PS50011"/>
    </source>
</evidence>
<dbReference type="PROSITE" id="PS00108">
    <property type="entry name" value="PROTEIN_KINASE_ST"/>
    <property type="match status" value="1"/>
</dbReference>
<comment type="caution">
    <text evidence="5">The sequence shown here is derived from an EMBL/GenBank/DDBJ whole genome shotgun (WGS) entry which is preliminary data.</text>
</comment>
<evidence type="ECO:0000256" key="3">
    <source>
        <dbReference type="SAM" id="MobiDB-lite"/>
    </source>
</evidence>
<dbReference type="Gene3D" id="1.10.510.10">
    <property type="entry name" value="Transferase(Phosphotransferase) domain 1"/>
    <property type="match status" value="1"/>
</dbReference>
<keyword evidence="6" id="KW-1185">Reference proteome</keyword>
<evidence type="ECO:0000313" key="5">
    <source>
        <dbReference type="EMBL" id="KAH6598163.1"/>
    </source>
</evidence>
<sequence length="837" mass="91946">MIGTRQTSPAIDRKHDLACSHSDSDLGSAITHLPPLHHQPYYSADTPASIGMSSTIYRNSRPLIPSHYNPGSLSLSGVGSVEGDHTLVAPTHNPQAKHGLQGGVSELWSATSSSIANRPEGSELMKMDSTCCGSLNSSSTSAVPGLLCTLPGHDGDNGLASGYIDSTTPSQSIKDLTAHLILQTSAPLKSDTGSPVVANHSYSNHAADWTEAQDSSNGCGSINPHSDSDKLSDQAIQTLESKTCSSRPAVLPIKKRKLKIPHDLPIKRNKVDYGARLAISDIINPTVLADSISSQYETDARIPSPGCDTMPLSLTQGLRRYNSDPPKNTRCRKSTARTSFQSKHLSLSYTRRSMRVNTVRSIGKADQVNDPPRRTYAIPEIPPWEERKISSSSQHGIYTITTPITSATNSFNQSTSTDSIPDPIIMSDSSDGDESDSNESGTSESGTSKIIRTAMKMVKWAMTHNVWLSTTFEVECILGWGGCGVVLGATRRSNNEEVAIKIIYRQLSIACTPDGLPKEISLHQFLEHPNIVESIEHSSDDRAYYLVMERFGVRWSGHTEKVSITIPAIDPTSQDVSNDLASVHETVVHHPHRPKHERRRYLRRADEMSTQRPSMLGAFRKQQTHVSKKVIPESSKKLYFIKNSGTTLADYCDGIPLITEPLAKTFFLDIAGAVNYIHSQGVVHGDIKEENILVGVEAETLKRVLKLCDFGHSRKGSPGSVPMKIYGTKEFCPPELVDNMIKYMQRKKTKHGVVGYAQDVWALGLVLYLMIHGVLPIETDSLLDKSLDTTGCTYYPIQYDQSVSPQCRDILQKMLTIDPDNRITMPQIMDHPWLSEI</sequence>
<dbReference type="Pfam" id="PF00069">
    <property type="entry name" value="Pkinase"/>
    <property type="match status" value="2"/>
</dbReference>
<evidence type="ECO:0000313" key="6">
    <source>
        <dbReference type="Proteomes" id="UP001648503"/>
    </source>
</evidence>
<dbReference type="PANTHER" id="PTHR24346">
    <property type="entry name" value="MAP/MICROTUBULE AFFINITY-REGULATING KINASE"/>
    <property type="match status" value="1"/>
</dbReference>
<dbReference type="InterPro" id="IPR000719">
    <property type="entry name" value="Prot_kinase_dom"/>
</dbReference>
<dbReference type="PROSITE" id="PS50011">
    <property type="entry name" value="PROTEIN_KINASE_DOM"/>
    <property type="match status" value="1"/>
</dbReference>
<dbReference type="PANTHER" id="PTHR24346:SF51">
    <property type="entry name" value="PAS DOMAIN-CONTAINING SERINE_THREONINE-PROTEIN KINASE"/>
    <property type="match status" value="1"/>
</dbReference>
<dbReference type="InterPro" id="IPR008271">
    <property type="entry name" value="Ser/Thr_kinase_AS"/>
</dbReference>
<name>A0ABQ8FIA4_9FUNG</name>
<feature type="compositionally biased region" description="Low complexity" evidence="3">
    <location>
        <begin position="416"/>
        <end position="429"/>
    </location>
</feature>
<keyword evidence="1" id="KW-0547">Nucleotide-binding</keyword>
<dbReference type="Gene3D" id="3.30.200.20">
    <property type="entry name" value="Phosphorylase Kinase, domain 1"/>
    <property type="match status" value="1"/>
</dbReference>
<dbReference type="EMBL" id="JAFCIX010000116">
    <property type="protein sequence ID" value="KAH6598163.1"/>
    <property type="molecule type" value="Genomic_DNA"/>
</dbReference>
<dbReference type="SMART" id="SM00220">
    <property type="entry name" value="S_TKc"/>
    <property type="match status" value="1"/>
</dbReference>
<feature type="region of interest" description="Disordered" evidence="3">
    <location>
        <begin position="408"/>
        <end position="448"/>
    </location>
</feature>
<reference evidence="5 6" key="1">
    <citation type="submission" date="2021-02" db="EMBL/GenBank/DDBJ databases">
        <title>Variation within the Batrachochytrium salamandrivorans European outbreak.</title>
        <authorList>
            <person name="Kelly M."/>
            <person name="Pasmans F."/>
            <person name="Shea T.P."/>
            <person name="Munoz J.F."/>
            <person name="Carranza S."/>
            <person name="Cuomo C.A."/>
            <person name="Martel A."/>
        </authorList>
    </citation>
    <scope>NUCLEOTIDE SEQUENCE [LARGE SCALE GENOMIC DNA]</scope>
    <source>
        <strain evidence="5 6">AMFP18/2</strain>
    </source>
</reference>
<keyword evidence="2" id="KW-0067">ATP-binding</keyword>
<accession>A0ABQ8FIA4</accession>
<gene>
    <name evidence="5" type="ORF">BASA50_004044</name>
</gene>
<feature type="domain" description="Protein kinase" evidence="4">
    <location>
        <begin position="472"/>
        <end position="834"/>
    </location>
</feature>
<evidence type="ECO:0000256" key="1">
    <source>
        <dbReference type="ARBA" id="ARBA00022741"/>
    </source>
</evidence>
<organism evidence="5 6">
    <name type="scientific">Batrachochytrium salamandrivorans</name>
    <dbReference type="NCBI Taxonomy" id="1357716"/>
    <lineage>
        <taxon>Eukaryota</taxon>
        <taxon>Fungi</taxon>
        <taxon>Fungi incertae sedis</taxon>
        <taxon>Chytridiomycota</taxon>
        <taxon>Chytridiomycota incertae sedis</taxon>
        <taxon>Chytridiomycetes</taxon>
        <taxon>Rhizophydiales</taxon>
        <taxon>Rhizophydiales incertae sedis</taxon>
        <taxon>Batrachochytrium</taxon>
    </lineage>
</organism>
<dbReference type="SUPFAM" id="SSF56112">
    <property type="entry name" value="Protein kinase-like (PK-like)"/>
    <property type="match status" value="2"/>
</dbReference>